<reference evidence="5" key="1">
    <citation type="submission" date="2020-05" db="EMBL/GenBank/DDBJ databases">
        <authorList>
            <person name="Chiriac C."/>
            <person name="Salcher M."/>
            <person name="Ghai R."/>
            <person name="Kavagutti S V."/>
        </authorList>
    </citation>
    <scope>NUCLEOTIDE SEQUENCE</scope>
</reference>
<evidence type="ECO:0000256" key="1">
    <source>
        <dbReference type="ARBA" id="ARBA00022490"/>
    </source>
</evidence>
<keyword evidence="2" id="KW-0698">rRNA processing</keyword>
<keyword evidence="1" id="KW-0963">Cytoplasm</keyword>
<dbReference type="AlphaFoldDB" id="A0A6J6QBF4"/>
<sequence length="218" mass="22910">MEHSPTESLPQWLQPAYPGLVAFAEILASTGVEQGLIGPREVPRIWSRHLLNCAVVADPNENLIPPGALVADVGSGAGLPGLVWALARTDLKLVLIEPLLRRANFLTTVVSELGLEEQVTVTRVRAEDLAKQGDWVGVDVVTARAVAPLARLLGWTVPLLRSGGSLVALKGSSVSSELAEATPVAAALGIMDLRIDVCGQGVVDPVTTLVLATRRAAQ</sequence>
<dbReference type="PANTHER" id="PTHR31760:SF0">
    <property type="entry name" value="S-ADENOSYL-L-METHIONINE-DEPENDENT METHYLTRANSFERASES SUPERFAMILY PROTEIN"/>
    <property type="match status" value="1"/>
</dbReference>
<dbReference type="EMBL" id="CAFBLV010000166">
    <property type="protein sequence ID" value="CAB4875324.1"/>
    <property type="molecule type" value="Genomic_DNA"/>
</dbReference>
<dbReference type="GO" id="GO:0070043">
    <property type="term" value="F:rRNA (guanine-N7-)-methyltransferase activity"/>
    <property type="evidence" value="ECO:0007669"/>
    <property type="project" value="TreeGrafter"/>
</dbReference>
<dbReference type="PANTHER" id="PTHR31760">
    <property type="entry name" value="S-ADENOSYL-L-METHIONINE-DEPENDENT METHYLTRANSFERASES SUPERFAMILY PROTEIN"/>
    <property type="match status" value="1"/>
</dbReference>
<dbReference type="EMBL" id="CAEZXZ010000089">
    <property type="protein sequence ID" value="CAB4705194.1"/>
    <property type="molecule type" value="Genomic_DNA"/>
</dbReference>
<keyword evidence="3" id="KW-0808">Transferase</keyword>
<evidence type="ECO:0000313" key="5">
    <source>
        <dbReference type="EMBL" id="CAB4705194.1"/>
    </source>
</evidence>
<gene>
    <name evidence="4" type="ORF">UFOPK2310_00729</name>
    <name evidence="5" type="ORF">UFOPK2625_00707</name>
    <name evidence="6" type="ORF">UFOPK3425_00862</name>
</gene>
<dbReference type="SUPFAM" id="SSF53335">
    <property type="entry name" value="S-adenosyl-L-methionine-dependent methyltransferases"/>
    <property type="match status" value="1"/>
</dbReference>
<dbReference type="InterPro" id="IPR029063">
    <property type="entry name" value="SAM-dependent_MTases_sf"/>
</dbReference>
<dbReference type="Pfam" id="PF02527">
    <property type="entry name" value="GidB"/>
    <property type="match status" value="1"/>
</dbReference>
<evidence type="ECO:0000313" key="6">
    <source>
        <dbReference type="EMBL" id="CAB4875324.1"/>
    </source>
</evidence>
<dbReference type="HAMAP" id="MF_00074">
    <property type="entry name" value="16SrRNA_methyltr_G"/>
    <property type="match status" value="1"/>
</dbReference>
<name>A0A6J6QBF4_9ZZZZ</name>
<dbReference type="Gene3D" id="3.40.50.150">
    <property type="entry name" value="Vaccinia Virus protein VP39"/>
    <property type="match status" value="1"/>
</dbReference>
<evidence type="ECO:0000256" key="3">
    <source>
        <dbReference type="ARBA" id="ARBA00022679"/>
    </source>
</evidence>
<dbReference type="GO" id="GO:0005829">
    <property type="term" value="C:cytosol"/>
    <property type="evidence" value="ECO:0007669"/>
    <property type="project" value="TreeGrafter"/>
</dbReference>
<dbReference type="InterPro" id="IPR003682">
    <property type="entry name" value="rRNA_ssu_MeTfrase_G"/>
</dbReference>
<organism evidence="5">
    <name type="scientific">freshwater metagenome</name>
    <dbReference type="NCBI Taxonomy" id="449393"/>
    <lineage>
        <taxon>unclassified sequences</taxon>
        <taxon>metagenomes</taxon>
        <taxon>ecological metagenomes</taxon>
    </lineage>
</organism>
<proteinExistence type="inferred from homology"/>
<evidence type="ECO:0000313" key="4">
    <source>
        <dbReference type="EMBL" id="CAB4673143.1"/>
    </source>
</evidence>
<dbReference type="EMBL" id="CAEZWW010000073">
    <property type="protein sequence ID" value="CAB4673143.1"/>
    <property type="molecule type" value="Genomic_DNA"/>
</dbReference>
<accession>A0A6J6QBF4</accession>
<protein>
    <submittedName>
        <fullName evidence="5">Unannotated protein</fullName>
    </submittedName>
</protein>
<evidence type="ECO:0000256" key="2">
    <source>
        <dbReference type="ARBA" id="ARBA00022552"/>
    </source>
</evidence>
<dbReference type="NCBIfam" id="TIGR00138">
    <property type="entry name" value="rsmG_gidB"/>
    <property type="match status" value="1"/>
</dbReference>